<evidence type="ECO:0000313" key="4">
    <source>
        <dbReference type="Proteomes" id="UP000770015"/>
    </source>
</evidence>
<dbReference type="GO" id="GO:0005829">
    <property type="term" value="C:cytosol"/>
    <property type="evidence" value="ECO:0007669"/>
    <property type="project" value="TreeGrafter"/>
</dbReference>
<evidence type="ECO:0000256" key="1">
    <source>
        <dbReference type="ARBA" id="ARBA00008842"/>
    </source>
</evidence>
<dbReference type="InterPro" id="IPR037239">
    <property type="entry name" value="OSBP_sf"/>
</dbReference>
<dbReference type="InterPro" id="IPR000648">
    <property type="entry name" value="Oxysterol-bd"/>
</dbReference>
<dbReference type="PANTHER" id="PTHR10972:SF92">
    <property type="entry name" value="OXYSTEROL BINDING PROTEIN"/>
    <property type="match status" value="1"/>
</dbReference>
<proteinExistence type="inferred from homology"/>
<dbReference type="AlphaFoldDB" id="A0A9P8VPH0"/>
<accession>A0A9P8VPH0</accession>
<organism evidence="3 4">
    <name type="scientific">Plectosphaerella plurivora</name>
    <dbReference type="NCBI Taxonomy" id="936078"/>
    <lineage>
        <taxon>Eukaryota</taxon>
        <taxon>Fungi</taxon>
        <taxon>Dikarya</taxon>
        <taxon>Ascomycota</taxon>
        <taxon>Pezizomycotina</taxon>
        <taxon>Sordariomycetes</taxon>
        <taxon>Hypocreomycetidae</taxon>
        <taxon>Glomerellales</taxon>
        <taxon>Plectosphaerellaceae</taxon>
        <taxon>Plectosphaerella</taxon>
    </lineage>
</organism>
<comment type="similarity">
    <text evidence="1 2">Belongs to the OSBP family.</text>
</comment>
<dbReference type="OrthoDB" id="14833at2759"/>
<dbReference type="SUPFAM" id="SSF144000">
    <property type="entry name" value="Oxysterol-binding protein-like"/>
    <property type="match status" value="1"/>
</dbReference>
<dbReference type="Gene3D" id="1.10.287.2720">
    <property type="match status" value="1"/>
</dbReference>
<comment type="caution">
    <text evidence="3">The sequence shown here is derived from an EMBL/GenBank/DDBJ whole genome shotgun (WGS) entry which is preliminary data.</text>
</comment>
<dbReference type="Pfam" id="PF01237">
    <property type="entry name" value="Oxysterol_BP"/>
    <property type="match status" value="1"/>
</dbReference>
<dbReference type="GO" id="GO:0016020">
    <property type="term" value="C:membrane"/>
    <property type="evidence" value="ECO:0007669"/>
    <property type="project" value="TreeGrafter"/>
</dbReference>
<dbReference type="Gene3D" id="2.40.160.120">
    <property type="match status" value="1"/>
</dbReference>
<dbReference type="PROSITE" id="PS01013">
    <property type="entry name" value="OSBP"/>
    <property type="match status" value="1"/>
</dbReference>
<dbReference type="Gene3D" id="3.30.70.3490">
    <property type="match status" value="1"/>
</dbReference>
<evidence type="ECO:0000256" key="2">
    <source>
        <dbReference type="RuleBase" id="RU003844"/>
    </source>
</evidence>
<gene>
    <name evidence="3" type="ORF">F5X68DRAFT_197038</name>
</gene>
<keyword evidence="4" id="KW-1185">Reference proteome</keyword>
<dbReference type="PANTHER" id="PTHR10972">
    <property type="entry name" value="OXYSTEROL-BINDING PROTEIN-RELATED"/>
    <property type="match status" value="1"/>
</dbReference>
<sequence>MDSKSRSSRIKDLVKFLSSVQGDLANISAPPYFLAPYSVVEVGRCWAERPAIFSAPAFEADPAKRAYLVLRLVLSALRTKLYVAGSPQVSIKKPLNAFLGEVFLASWTDEEKKSTVRLVSEQVSHHPPITAMHLADEAHGVRADGYARVEMTFNGSVDIRQYGHAVIHVDKYDEDYLVPLTSVKVRGFLGGRLYPEVVDTYTIESSSGFTSEICFSGSSWFGGKKNGFCATTFRRDDPAKTPIYETSGVWSEGWTATDARTGEVIEKFNLDAPEHAAAPIDLLPLARQDPWESRRAWKPLREGLLEGNFREAVAHKTQLEQAQRDMRAREREQGISPDDWEPRFFKSTPGAEHAVFHKIAEGTSWELHDDRTKGVWRVDESKINMQRPFRGSTTPLGR</sequence>
<dbReference type="GO" id="GO:0008142">
    <property type="term" value="F:oxysterol binding"/>
    <property type="evidence" value="ECO:0007669"/>
    <property type="project" value="TreeGrafter"/>
</dbReference>
<name>A0A9P8VPH0_9PEZI</name>
<dbReference type="Proteomes" id="UP000770015">
    <property type="component" value="Unassembled WGS sequence"/>
</dbReference>
<dbReference type="EMBL" id="JAGSXJ010000001">
    <property type="protein sequence ID" value="KAH6697259.1"/>
    <property type="molecule type" value="Genomic_DNA"/>
</dbReference>
<protein>
    <submittedName>
        <fullName evidence="3">Oxysterol-binding protein</fullName>
    </submittedName>
</protein>
<dbReference type="InterPro" id="IPR018494">
    <property type="entry name" value="Oxysterol-bd_CS"/>
</dbReference>
<evidence type="ECO:0000313" key="3">
    <source>
        <dbReference type="EMBL" id="KAH6697259.1"/>
    </source>
</evidence>
<reference evidence="3" key="1">
    <citation type="journal article" date="2021" name="Nat. Commun.">
        <title>Genetic determinants of endophytism in the Arabidopsis root mycobiome.</title>
        <authorList>
            <person name="Mesny F."/>
            <person name="Miyauchi S."/>
            <person name="Thiergart T."/>
            <person name="Pickel B."/>
            <person name="Atanasova L."/>
            <person name="Karlsson M."/>
            <person name="Huettel B."/>
            <person name="Barry K.W."/>
            <person name="Haridas S."/>
            <person name="Chen C."/>
            <person name="Bauer D."/>
            <person name="Andreopoulos W."/>
            <person name="Pangilinan J."/>
            <person name="LaButti K."/>
            <person name="Riley R."/>
            <person name="Lipzen A."/>
            <person name="Clum A."/>
            <person name="Drula E."/>
            <person name="Henrissat B."/>
            <person name="Kohler A."/>
            <person name="Grigoriev I.V."/>
            <person name="Martin F.M."/>
            <person name="Hacquard S."/>
        </authorList>
    </citation>
    <scope>NUCLEOTIDE SEQUENCE</scope>
    <source>
        <strain evidence="3">MPI-SDFR-AT-0117</strain>
    </source>
</reference>